<reference evidence="1" key="1">
    <citation type="submission" date="2017-04" db="EMBL/GenBank/DDBJ databases">
        <title>Complete genome sequencing of Cronobacter sakazakii phage CSP1.</title>
        <authorList>
            <person name="Kim M."/>
            <person name="Kim M."/>
            <person name="Ryu S."/>
        </authorList>
    </citation>
    <scope>NUCLEOTIDE SEQUENCE</scope>
</reference>
<name>A0AB33C4Z8_9CAUD</name>
<proteinExistence type="predicted"/>
<sequence length="71" mass="8241">MQGYYYFNKAILLNHIKGCIMEFKLVELASGKIAGYVSAPSWEEAEIFLMGQFDMYISEIYKEYDLVQIKG</sequence>
<accession>A0AB33C4Z8</accession>
<evidence type="ECO:0000313" key="1">
    <source>
        <dbReference type="EMBL" id="ARW59084.1"/>
    </source>
</evidence>
<gene>
    <name evidence="1" type="ORF">CSP1_052</name>
</gene>
<organism evidence="1">
    <name type="scientific">Cronobacter phage CSP1</name>
    <dbReference type="NCBI Taxonomy" id="1983560"/>
    <lineage>
        <taxon>Viruses</taxon>
        <taxon>Duplodnaviria</taxon>
        <taxon>Heunggongvirae</taxon>
        <taxon>Uroviricota</taxon>
        <taxon>Caudoviricetes</taxon>
    </lineage>
</organism>
<dbReference type="EMBL" id="KY982929">
    <property type="protein sequence ID" value="ARW59084.1"/>
    <property type="molecule type" value="Genomic_DNA"/>
</dbReference>
<protein>
    <submittedName>
        <fullName evidence="1">Uncharacterized protein</fullName>
    </submittedName>
</protein>